<dbReference type="AlphaFoldDB" id="A0AAE0NVF5"/>
<sequence>MDYSGFVQPFQLQADPKQQDQWTTFVEYLAFECFFLSELTPSVRKLRPRHDAEWEKLVKAGVMGPLDTSTDTCHHLASTEAKAMRLREFHEAAFAAR</sequence>
<comment type="caution">
    <text evidence="1">The sequence shown here is derived from an EMBL/GenBank/DDBJ whole genome shotgun (WGS) entry which is preliminary data.</text>
</comment>
<gene>
    <name evidence="1" type="ORF">B0T20DRAFT_365186</name>
</gene>
<name>A0AAE0NVF5_SORBR</name>
<reference evidence="1" key="2">
    <citation type="submission" date="2023-07" db="EMBL/GenBank/DDBJ databases">
        <authorList>
            <consortium name="Lawrence Berkeley National Laboratory"/>
            <person name="Haridas S."/>
            <person name="Hensen N."/>
            <person name="Bonometti L."/>
            <person name="Westerberg I."/>
            <person name="Brannstrom I.O."/>
            <person name="Guillou S."/>
            <person name="Cros-Aarteil S."/>
            <person name="Calhoun S."/>
            <person name="Kuo A."/>
            <person name="Mondo S."/>
            <person name="Pangilinan J."/>
            <person name="Riley R."/>
            <person name="LaButti K."/>
            <person name="Andreopoulos B."/>
            <person name="Lipzen A."/>
            <person name="Chen C."/>
            <person name="Yanf M."/>
            <person name="Daum C."/>
            <person name="Ng V."/>
            <person name="Clum A."/>
            <person name="Steindorff A."/>
            <person name="Ohm R."/>
            <person name="Martin F."/>
            <person name="Silar P."/>
            <person name="Natvig D."/>
            <person name="Lalanne C."/>
            <person name="Gautier V."/>
            <person name="Ament-velasquez S.L."/>
            <person name="Kruys A."/>
            <person name="Hutchinson M.I."/>
            <person name="Powell A.J."/>
            <person name="Barry K."/>
            <person name="Miller A.N."/>
            <person name="Grigoriev I.V."/>
            <person name="Debuchy R."/>
            <person name="Gladieux P."/>
            <person name="Thoren M.H."/>
            <person name="Johannesson H."/>
        </authorList>
    </citation>
    <scope>NUCLEOTIDE SEQUENCE</scope>
    <source>
        <strain evidence="1">FGSC 1904</strain>
    </source>
</reference>
<accession>A0AAE0NVF5</accession>
<proteinExistence type="predicted"/>
<protein>
    <submittedName>
        <fullName evidence="1">Uncharacterized protein</fullName>
    </submittedName>
</protein>
<dbReference type="EMBL" id="JAUTDP010000016">
    <property type="protein sequence ID" value="KAK3388289.1"/>
    <property type="molecule type" value="Genomic_DNA"/>
</dbReference>
<dbReference type="Proteomes" id="UP001281003">
    <property type="component" value="Unassembled WGS sequence"/>
</dbReference>
<organism evidence="1 2">
    <name type="scientific">Sordaria brevicollis</name>
    <dbReference type="NCBI Taxonomy" id="83679"/>
    <lineage>
        <taxon>Eukaryota</taxon>
        <taxon>Fungi</taxon>
        <taxon>Dikarya</taxon>
        <taxon>Ascomycota</taxon>
        <taxon>Pezizomycotina</taxon>
        <taxon>Sordariomycetes</taxon>
        <taxon>Sordariomycetidae</taxon>
        <taxon>Sordariales</taxon>
        <taxon>Sordariaceae</taxon>
        <taxon>Sordaria</taxon>
    </lineage>
</organism>
<keyword evidence="2" id="KW-1185">Reference proteome</keyword>
<evidence type="ECO:0000313" key="1">
    <source>
        <dbReference type="EMBL" id="KAK3388289.1"/>
    </source>
</evidence>
<feature type="non-terminal residue" evidence="1">
    <location>
        <position position="97"/>
    </location>
</feature>
<evidence type="ECO:0000313" key="2">
    <source>
        <dbReference type="Proteomes" id="UP001281003"/>
    </source>
</evidence>
<reference evidence="1" key="1">
    <citation type="journal article" date="2023" name="Mol. Phylogenet. Evol.">
        <title>Genome-scale phylogeny and comparative genomics of the fungal order Sordariales.</title>
        <authorList>
            <person name="Hensen N."/>
            <person name="Bonometti L."/>
            <person name="Westerberg I."/>
            <person name="Brannstrom I.O."/>
            <person name="Guillou S."/>
            <person name="Cros-Aarteil S."/>
            <person name="Calhoun S."/>
            <person name="Haridas S."/>
            <person name="Kuo A."/>
            <person name="Mondo S."/>
            <person name="Pangilinan J."/>
            <person name="Riley R."/>
            <person name="LaButti K."/>
            <person name="Andreopoulos B."/>
            <person name="Lipzen A."/>
            <person name="Chen C."/>
            <person name="Yan M."/>
            <person name="Daum C."/>
            <person name="Ng V."/>
            <person name="Clum A."/>
            <person name="Steindorff A."/>
            <person name="Ohm R.A."/>
            <person name="Martin F."/>
            <person name="Silar P."/>
            <person name="Natvig D.O."/>
            <person name="Lalanne C."/>
            <person name="Gautier V."/>
            <person name="Ament-Velasquez S.L."/>
            <person name="Kruys A."/>
            <person name="Hutchinson M.I."/>
            <person name="Powell A.J."/>
            <person name="Barry K."/>
            <person name="Miller A.N."/>
            <person name="Grigoriev I.V."/>
            <person name="Debuchy R."/>
            <person name="Gladieux P."/>
            <person name="Hiltunen Thoren M."/>
            <person name="Johannesson H."/>
        </authorList>
    </citation>
    <scope>NUCLEOTIDE SEQUENCE</scope>
    <source>
        <strain evidence="1">FGSC 1904</strain>
    </source>
</reference>